<keyword evidence="6" id="KW-0227">DNA damage</keyword>
<evidence type="ECO:0000256" key="11">
    <source>
        <dbReference type="ARBA" id="ARBA00023204"/>
    </source>
</evidence>
<accession>A0A381RQT7</accession>
<keyword evidence="12" id="KW-0456">Lyase</keyword>
<dbReference type="AlphaFoldDB" id="A0A381RQT7"/>
<evidence type="ECO:0000256" key="1">
    <source>
        <dbReference type="ARBA" id="ARBA00001668"/>
    </source>
</evidence>
<comment type="cofactor">
    <cofactor evidence="2">
        <name>Zn(2+)</name>
        <dbReference type="ChEBI" id="CHEBI:29105"/>
    </cofactor>
</comment>
<evidence type="ECO:0000256" key="8">
    <source>
        <dbReference type="ARBA" id="ARBA00022801"/>
    </source>
</evidence>
<sequence>MPELPEVQTVVNGLKEGLVGDRITCITPIWEKVLSNFIPSDLFIKGKKTLIQDVTRRAKFIIIHFPSSILAIHLRMTGKLFFPVANQIPKHTTAVIKLDSGKKLIFHDTRKFGRIYLYNDLTPINERHGPEPLGKNFSVGWLHRALQQRKRNIKALLLDQSFLAGLGNIYVDESLWAAGIHPGSISNALPAARIRRLHEAVQAILKAAITARGTTIIDFSYLNGQSGRYASQLRIFGRQGQPCITCGREIEKIKVAGRGTYVCSRCQKKYTRGQSAPQQDRG</sequence>
<evidence type="ECO:0000256" key="6">
    <source>
        <dbReference type="ARBA" id="ARBA00022763"/>
    </source>
</evidence>
<evidence type="ECO:0000256" key="14">
    <source>
        <dbReference type="ARBA" id="ARBA00023295"/>
    </source>
</evidence>
<gene>
    <name evidence="18" type="ORF">METZ01_LOCUS46355</name>
</gene>
<keyword evidence="9" id="KW-0862">Zinc</keyword>
<evidence type="ECO:0000259" key="17">
    <source>
        <dbReference type="PROSITE" id="PS51068"/>
    </source>
</evidence>
<dbReference type="SUPFAM" id="SSF46946">
    <property type="entry name" value="S13-like H2TH domain"/>
    <property type="match status" value="1"/>
</dbReference>
<dbReference type="Pfam" id="PF01149">
    <property type="entry name" value="Fapy_DNA_glyco"/>
    <property type="match status" value="1"/>
</dbReference>
<keyword evidence="11" id="KW-0234">DNA repair</keyword>
<dbReference type="InterPro" id="IPR015886">
    <property type="entry name" value="H2TH_FPG"/>
</dbReference>
<comment type="catalytic activity">
    <reaction evidence="1">
        <text>Hydrolysis of DNA containing ring-opened 7-methylguanine residues, releasing 2,6-diamino-4-hydroxy-5-(N-methyl)formamidopyrimidine.</text>
        <dbReference type="EC" id="3.2.2.23"/>
    </reaction>
</comment>
<comment type="subunit">
    <text evidence="4">Monomer.</text>
</comment>
<evidence type="ECO:0000256" key="5">
    <source>
        <dbReference type="ARBA" id="ARBA00022723"/>
    </source>
</evidence>
<keyword evidence="7" id="KW-0863">Zinc-finger</keyword>
<dbReference type="InterPro" id="IPR012319">
    <property type="entry name" value="FPG_cat"/>
</dbReference>
<dbReference type="SMART" id="SM01232">
    <property type="entry name" value="H2TH"/>
    <property type="match status" value="1"/>
</dbReference>
<dbReference type="GO" id="GO:0006284">
    <property type="term" value="P:base-excision repair"/>
    <property type="evidence" value="ECO:0007669"/>
    <property type="project" value="InterPro"/>
</dbReference>
<dbReference type="InterPro" id="IPR010663">
    <property type="entry name" value="Znf_FPG/IleRS"/>
</dbReference>
<reference evidence="18" key="1">
    <citation type="submission" date="2018-05" db="EMBL/GenBank/DDBJ databases">
        <authorList>
            <person name="Lanie J.A."/>
            <person name="Ng W.-L."/>
            <person name="Kazmierczak K.M."/>
            <person name="Andrzejewski T.M."/>
            <person name="Davidsen T.M."/>
            <person name="Wayne K.J."/>
            <person name="Tettelin H."/>
            <person name="Glass J.I."/>
            <person name="Rusch D."/>
            <person name="Podicherti R."/>
            <person name="Tsui H.-C.T."/>
            <person name="Winkler M.E."/>
        </authorList>
    </citation>
    <scope>NUCLEOTIDE SEQUENCE</scope>
</reference>
<evidence type="ECO:0008006" key="19">
    <source>
        <dbReference type="Google" id="ProtNLM"/>
    </source>
</evidence>
<keyword evidence="14" id="KW-0326">Glycosidase</keyword>
<dbReference type="NCBIfam" id="TIGR00577">
    <property type="entry name" value="fpg"/>
    <property type="match status" value="1"/>
</dbReference>
<keyword evidence="13" id="KW-0511">Multifunctional enzyme</keyword>
<dbReference type="NCBIfam" id="NF002211">
    <property type="entry name" value="PRK01103.1"/>
    <property type="match status" value="1"/>
</dbReference>
<dbReference type="EMBL" id="UINC01002152">
    <property type="protein sequence ID" value="SUZ93501.1"/>
    <property type="molecule type" value="Genomic_DNA"/>
</dbReference>
<comment type="similarity">
    <text evidence="3">Belongs to the FPG family.</text>
</comment>
<feature type="domain" description="FPG-type" evidence="16">
    <location>
        <begin position="234"/>
        <end position="268"/>
    </location>
</feature>
<dbReference type="Gene3D" id="3.20.190.10">
    <property type="entry name" value="MutM-like, N-terminal"/>
    <property type="match status" value="1"/>
</dbReference>
<keyword evidence="8" id="KW-0378">Hydrolase</keyword>
<keyword evidence="10" id="KW-0238">DNA-binding</keyword>
<dbReference type="FunFam" id="1.10.8.50:FF:000003">
    <property type="entry name" value="Formamidopyrimidine-DNA glycosylase"/>
    <property type="match status" value="1"/>
</dbReference>
<dbReference type="Gene3D" id="1.10.8.50">
    <property type="match status" value="1"/>
</dbReference>
<dbReference type="PROSITE" id="PS51066">
    <property type="entry name" value="ZF_FPG_2"/>
    <property type="match status" value="1"/>
</dbReference>
<dbReference type="PANTHER" id="PTHR22993">
    <property type="entry name" value="FORMAMIDOPYRIMIDINE-DNA GLYCOSYLASE"/>
    <property type="match status" value="1"/>
</dbReference>
<dbReference type="InterPro" id="IPR020629">
    <property type="entry name" value="FPG_Glyclase"/>
</dbReference>
<dbReference type="InterPro" id="IPR010979">
    <property type="entry name" value="Ribosomal_uS13-like_H2TH"/>
</dbReference>
<dbReference type="CDD" id="cd08966">
    <property type="entry name" value="EcFpg-like_N"/>
    <property type="match status" value="1"/>
</dbReference>
<evidence type="ECO:0000256" key="15">
    <source>
        <dbReference type="ARBA" id="ARBA00044632"/>
    </source>
</evidence>
<dbReference type="PANTHER" id="PTHR22993:SF9">
    <property type="entry name" value="FORMAMIDOPYRIMIDINE-DNA GLYCOSYLASE"/>
    <property type="match status" value="1"/>
</dbReference>
<evidence type="ECO:0000256" key="7">
    <source>
        <dbReference type="ARBA" id="ARBA00022771"/>
    </source>
</evidence>
<evidence type="ECO:0000256" key="3">
    <source>
        <dbReference type="ARBA" id="ARBA00009409"/>
    </source>
</evidence>
<dbReference type="Pfam" id="PF06827">
    <property type="entry name" value="zf-FPG_IleRS"/>
    <property type="match status" value="1"/>
</dbReference>
<evidence type="ECO:0000256" key="12">
    <source>
        <dbReference type="ARBA" id="ARBA00023239"/>
    </source>
</evidence>
<organism evidence="18">
    <name type="scientific">marine metagenome</name>
    <dbReference type="NCBI Taxonomy" id="408172"/>
    <lineage>
        <taxon>unclassified sequences</taxon>
        <taxon>metagenomes</taxon>
        <taxon>ecological metagenomes</taxon>
    </lineage>
</organism>
<dbReference type="InterPro" id="IPR035937">
    <property type="entry name" value="FPG_N"/>
</dbReference>
<protein>
    <recommendedName>
        <fullName evidence="19">Formamidopyrimidine-DNA glycosylase catalytic domain-containing protein</fullName>
    </recommendedName>
</protein>
<name>A0A381RQT7_9ZZZZ</name>
<dbReference type="SUPFAM" id="SSF81624">
    <property type="entry name" value="N-terminal domain of MutM-like DNA repair proteins"/>
    <property type="match status" value="1"/>
</dbReference>
<dbReference type="InterPro" id="IPR000214">
    <property type="entry name" value="Znf_DNA_glyclase/AP_lyase"/>
</dbReference>
<evidence type="ECO:0000256" key="13">
    <source>
        <dbReference type="ARBA" id="ARBA00023268"/>
    </source>
</evidence>
<dbReference type="Pfam" id="PF06831">
    <property type="entry name" value="H2TH"/>
    <property type="match status" value="1"/>
</dbReference>
<evidence type="ECO:0000256" key="4">
    <source>
        <dbReference type="ARBA" id="ARBA00011245"/>
    </source>
</evidence>
<dbReference type="PROSITE" id="PS51068">
    <property type="entry name" value="FPG_CAT"/>
    <property type="match status" value="1"/>
</dbReference>
<keyword evidence="5" id="KW-0479">Metal-binding</keyword>
<dbReference type="GO" id="GO:0034039">
    <property type="term" value="F:8-oxo-7,8-dihydroguanine DNA N-glycosylase activity"/>
    <property type="evidence" value="ECO:0007669"/>
    <property type="project" value="TreeGrafter"/>
</dbReference>
<feature type="domain" description="Formamidopyrimidine-DNA glycosylase catalytic" evidence="17">
    <location>
        <begin position="2"/>
        <end position="113"/>
    </location>
</feature>
<proteinExistence type="inferred from homology"/>
<evidence type="ECO:0000256" key="10">
    <source>
        <dbReference type="ARBA" id="ARBA00023125"/>
    </source>
</evidence>
<evidence type="ECO:0000256" key="2">
    <source>
        <dbReference type="ARBA" id="ARBA00001947"/>
    </source>
</evidence>
<dbReference type="GO" id="GO:0140078">
    <property type="term" value="F:class I DNA-(apurinic or apyrimidinic site) endonuclease activity"/>
    <property type="evidence" value="ECO:0007669"/>
    <property type="project" value="UniProtKB-EC"/>
</dbReference>
<evidence type="ECO:0000313" key="18">
    <source>
        <dbReference type="EMBL" id="SUZ93501.1"/>
    </source>
</evidence>
<comment type="catalytic activity">
    <reaction evidence="15">
        <text>2'-deoxyribonucleotide-(2'-deoxyribose 5'-phosphate)-2'-deoxyribonucleotide-DNA = a 3'-end 2'-deoxyribonucleotide-(2,3-dehydro-2,3-deoxyribose 5'-phosphate)-DNA + a 5'-end 5'-phospho-2'-deoxyribonucleoside-DNA + H(+)</text>
        <dbReference type="Rhea" id="RHEA:66592"/>
        <dbReference type="Rhea" id="RHEA-COMP:13180"/>
        <dbReference type="Rhea" id="RHEA-COMP:16897"/>
        <dbReference type="Rhea" id="RHEA-COMP:17067"/>
        <dbReference type="ChEBI" id="CHEBI:15378"/>
        <dbReference type="ChEBI" id="CHEBI:136412"/>
        <dbReference type="ChEBI" id="CHEBI:157695"/>
        <dbReference type="ChEBI" id="CHEBI:167181"/>
        <dbReference type="EC" id="4.2.99.18"/>
    </reaction>
</comment>
<evidence type="ECO:0000259" key="16">
    <source>
        <dbReference type="PROSITE" id="PS51066"/>
    </source>
</evidence>
<dbReference type="SUPFAM" id="SSF57716">
    <property type="entry name" value="Glucocorticoid receptor-like (DNA-binding domain)"/>
    <property type="match status" value="1"/>
</dbReference>
<dbReference type="GO" id="GO:0003684">
    <property type="term" value="F:damaged DNA binding"/>
    <property type="evidence" value="ECO:0007669"/>
    <property type="project" value="InterPro"/>
</dbReference>
<dbReference type="SMART" id="SM00898">
    <property type="entry name" value="Fapy_DNA_glyco"/>
    <property type="match status" value="1"/>
</dbReference>
<dbReference type="GO" id="GO:0008270">
    <property type="term" value="F:zinc ion binding"/>
    <property type="evidence" value="ECO:0007669"/>
    <property type="project" value="UniProtKB-KW"/>
</dbReference>
<evidence type="ECO:0000256" key="9">
    <source>
        <dbReference type="ARBA" id="ARBA00022833"/>
    </source>
</evidence>